<dbReference type="Gene3D" id="3.30.70.1450">
    <property type="entry name" value="Regulator of K+ conductance, C-terminal domain"/>
    <property type="match status" value="2"/>
</dbReference>
<accession>A0A8U0I0V3</accession>
<dbReference type="PROSITE" id="PS51201">
    <property type="entry name" value="RCK_N"/>
    <property type="match status" value="2"/>
</dbReference>
<dbReference type="InterPro" id="IPR050721">
    <property type="entry name" value="Trk_Ktr_HKT_K-transport"/>
</dbReference>
<dbReference type="AlphaFoldDB" id="A0A8U0I0V3"/>
<dbReference type="PRINTS" id="PR00335">
    <property type="entry name" value="KUPTAKETRKA"/>
</dbReference>
<dbReference type="GeneID" id="78823442"/>
<dbReference type="Proteomes" id="UP000830729">
    <property type="component" value="Plasmid unnamed3"/>
</dbReference>
<keyword evidence="9" id="KW-0614">Plasmid</keyword>
<evidence type="ECO:0000256" key="4">
    <source>
        <dbReference type="ARBA" id="ARBA00022958"/>
    </source>
</evidence>
<evidence type="ECO:0000256" key="3">
    <source>
        <dbReference type="ARBA" id="ARBA00022538"/>
    </source>
</evidence>
<comment type="function">
    <text evidence="1">Part of a potassium transport system.</text>
</comment>
<evidence type="ECO:0000259" key="8">
    <source>
        <dbReference type="PROSITE" id="PS51202"/>
    </source>
</evidence>
<dbReference type="NCBIfam" id="NF007041">
    <property type="entry name" value="PRK09496.3-4"/>
    <property type="match status" value="1"/>
</dbReference>
<dbReference type="Pfam" id="PF02254">
    <property type="entry name" value="TrkA_N"/>
    <property type="match status" value="2"/>
</dbReference>
<dbReference type="PROSITE" id="PS51202">
    <property type="entry name" value="RCK_C"/>
    <property type="match status" value="2"/>
</dbReference>
<dbReference type="InterPro" id="IPR006037">
    <property type="entry name" value="RCK_C"/>
</dbReference>
<dbReference type="Gene3D" id="3.40.50.720">
    <property type="entry name" value="NAD(P)-binding Rossmann-like Domain"/>
    <property type="match status" value="2"/>
</dbReference>
<dbReference type="InterPro" id="IPR036291">
    <property type="entry name" value="NAD(P)-bd_dom_sf"/>
</dbReference>
<evidence type="ECO:0000313" key="10">
    <source>
        <dbReference type="Proteomes" id="UP000830729"/>
    </source>
</evidence>
<keyword evidence="3" id="KW-0633">Potassium transport</keyword>
<dbReference type="NCBIfam" id="NF007034">
    <property type="entry name" value="PRK09496.2-1"/>
    <property type="match status" value="1"/>
</dbReference>
<dbReference type="RefSeq" id="WP_248653088.1">
    <property type="nucleotide sequence ID" value="NZ_CP096662.1"/>
</dbReference>
<dbReference type="PANTHER" id="PTHR43833:SF5">
    <property type="entry name" value="TRK SYSTEM POTASSIUM UPTAKE PROTEIN TRKA"/>
    <property type="match status" value="1"/>
</dbReference>
<dbReference type="GO" id="GO:0015079">
    <property type="term" value="F:potassium ion transmembrane transporter activity"/>
    <property type="evidence" value="ECO:0007669"/>
    <property type="project" value="InterPro"/>
</dbReference>
<organism evidence="9 10">
    <name type="scientific">Halorussus limi</name>
    <dbReference type="NCBI Taxonomy" id="2938695"/>
    <lineage>
        <taxon>Archaea</taxon>
        <taxon>Methanobacteriati</taxon>
        <taxon>Methanobacteriota</taxon>
        <taxon>Stenosarchaea group</taxon>
        <taxon>Halobacteria</taxon>
        <taxon>Halobacteriales</taxon>
        <taxon>Haladaptataceae</taxon>
        <taxon>Halorussus</taxon>
    </lineage>
</organism>
<feature type="domain" description="RCK C-terminal" evidence="8">
    <location>
        <begin position="364"/>
        <end position="445"/>
    </location>
</feature>
<dbReference type="NCBIfam" id="NF007039">
    <property type="entry name" value="PRK09496.3-2"/>
    <property type="match status" value="1"/>
</dbReference>
<geneLocation type="plasmid" evidence="9 10">
    <name>unnamed3</name>
</geneLocation>
<evidence type="ECO:0000256" key="2">
    <source>
        <dbReference type="ARBA" id="ARBA00022448"/>
    </source>
</evidence>
<keyword evidence="10" id="KW-1185">Reference proteome</keyword>
<gene>
    <name evidence="9" type="primary">trkA</name>
    <name evidence="9" type="ORF">M0R89_21845</name>
</gene>
<dbReference type="Pfam" id="PF02080">
    <property type="entry name" value="TrkA_C"/>
    <property type="match status" value="2"/>
</dbReference>
<sequence length="445" mass="47651">MRVIVVGAGEVGSNIAVSLAESHDVIVIDVDPEKVDELTYSNDILAIEGDGTSLETLENAGIAEADMLIASTDDDETNLVTCGTAKTVGGVFTIARTRNTNFFKTWTKSEDAFGVDFMVSTNLLTANDIVRVVGLPAAIDVDPFAGGLVQMAEFEVTAESEIAGQTVEEADKFEALTFAALVQDGDVVIARGQTRIEAGNRVIVIGSPESVQSFSRTVASPESSDEARNIVVVGGSDIGYHTAKLLEERGIEPRLIEQDADRGRELAEDLPGTIVLEHDATDTDFLVGEQIDRADAVIAATDSDEKNLLVSLLAQNIGVQRTVAVVEEGQYAGLFEAIGIDVAINPREATAEEIIRFTQKGQVENLSLIEDRQAEVLEIEVDEESVLTGRPIRECVTELPSDVVIGAVTRDQEFIVPRGETVIEPGDHVVLFVATDVLSPVMDLV</sequence>
<dbReference type="PANTHER" id="PTHR43833">
    <property type="entry name" value="POTASSIUM CHANNEL PROTEIN 2-RELATED-RELATED"/>
    <property type="match status" value="1"/>
</dbReference>
<dbReference type="KEGG" id="halx:M0R89_21845"/>
<protein>
    <submittedName>
        <fullName evidence="9">Trk system potassium transporter TrkA</fullName>
    </submittedName>
</protein>
<dbReference type="InterPro" id="IPR006036">
    <property type="entry name" value="K_uptake_TrkA"/>
</dbReference>
<feature type="domain" description="RCK C-terminal" evidence="8">
    <location>
        <begin position="139"/>
        <end position="220"/>
    </location>
</feature>
<evidence type="ECO:0000259" key="7">
    <source>
        <dbReference type="PROSITE" id="PS51201"/>
    </source>
</evidence>
<evidence type="ECO:0000256" key="5">
    <source>
        <dbReference type="ARBA" id="ARBA00023027"/>
    </source>
</evidence>
<evidence type="ECO:0000256" key="6">
    <source>
        <dbReference type="ARBA" id="ARBA00023065"/>
    </source>
</evidence>
<evidence type="ECO:0000313" key="9">
    <source>
        <dbReference type="EMBL" id="UPV77062.1"/>
    </source>
</evidence>
<dbReference type="NCBIfam" id="NF007031">
    <property type="entry name" value="PRK09496.1-2"/>
    <property type="match status" value="1"/>
</dbReference>
<dbReference type="InterPro" id="IPR036721">
    <property type="entry name" value="RCK_C_sf"/>
</dbReference>
<proteinExistence type="predicted"/>
<keyword evidence="4" id="KW-0630">Potassium</keyword>
<dbReference type="InterPro" id="IPR003148">
    <property type="entry name" value="RCK_N"/>
</dbReference>
<dbReference type="SUPFAM" id="SSF116726">
    <property type="entry name" value="TrkA C-terminal domain-like"/>
    <property type="match status" value="2"/>
</dbReference>
<keyword evidence="2" id="KW-0813">Transport</keyword>
<keyword evidence="6" id="KW-0406">Ion transport</keyword>
<dbReference type="SUPFAM" id="SSF51735">
    <property type="entry name" value="NAD(P)-binding Rossmann-fold domains"/>
    <property type="match status" value="2"/>
</dbReference>
<dbReference type="GO" id="GO:0005886">
    <property type="term" value="C:plasma membrane"/>
    <property type="evidence" value="ECO:0007669"/>
    <property type="project" value="InterPro"/>
</dbReference>
<evidence type="ECO:0000256" key="1">
    <source>
        <dbReference type="ARBA" id="ARBA00003660"/>
    </source>
</evidence>
<feature type="domain" description="RCK N-terminal" evidence="7">
    <location>
        <begin position="227"/>
        <end position="344"/>
    </location>
</feature>
<name>A0A8U0I0V3_9EURY</name>
<feature type="domain" description="RCK N-terminal" evidence="7">
    <location>
        <begin position="1"/>
        <end position="119"/>
    </location>
</feature>
<reference evidence="9 10" key="1">
    <citation type="submission" date="2022-04" db="EMBL/GenBank/DDBJ databases">
        <title>Diverse halophilic archaea isolated from saline environments.</title>
        <authorList>
            <person name="Cui H.-L."/>
        </authorList>
    </citation>
    <scope>NUCLEOTIDE SEQUENCE [LARGE SCALE GENOMIC DNA]</scope>
    <source>
        <strain evidence="9 10">XZYJT49</strain>
        <plasmid evidence="9 10">unnamed3</plasmid>
    </source>
</reference>
<dbReference type="EMBL" id="CP096662">
    <property type="protein sequence ID" value="UPV77062.1"/>
    <property type="molecule type" value="Genomic_DNA"/>
</dbReference>
<keyword evidence="5" id="KW-0520">NAD</keyword>